<dbReference type="PANTHER" id="PTHR31836">
    <property type="match status" value="1"/>
</dbReference>
<dbReference type="AlphaFoldDB" id="A0A316VJL4"/>
<dbReference type="Pfam" id="PF24300">
    <property type="entry name" value="KWL1"/>
    <property type="match status" value="1"/>
</dbReference>
<evidence type="ECO:0000256" key="1">
    <source>
        <dbReference type="ARBA" id="ARBA00004613"/>
    </source>
</evidence>
<comment type="subcellular location">
    <subcellularLocation>
        <location evidence="1">Secreted</location>
    </subcellularLocation>
</comment>
<dbReference type="InterPro" id="IPR039271">
    <property type="entry name" value="Kiwellin-like"/>
</dbReference>
<dbReference type="SUPFAM" id="SSF50685">
    <property type="entry name" value="Barwin-like endoglucanases"/>
    <property type="match status" value="1"/>
</dbReference>
<dbReference type="InterPro" id="IPR036908">
    <property type="entry name" value="RlpA-like_sf"/>
</dbReference>
<accession>A0A316VJL4</accession>
<gene>
    <name evidence="5" type="ORF">FA14DRAFT_119740</name>
</gene>
<evidence type="ECO:0000256" key="3">
    <source>
        <dbReference type="ARBA" id="ARBA00022525"/>
    </source>
</evidence>
<evidence type="ECO:0000313" key="5">
    <source>
        <dbReference type="EMBL" id="PWN37690.1"/>
    </source>
</evidence>
<evidence type="ECO:0000256" key="4">
    <source>
        <dbReference type="ARBA" id="ARBA00022729"/>
    </source>
</evidence>
<keyword evidence="4" id="KW-0732">Signal</keyword>
<dbReference type="GeneID" id="37018150"/>
<dbReference type="CDD" id="cd22191">
    <property type="entry name" value="DPBB_RlpA_EXP_N-like"/>
    <property type="match status" value="1"/>
</dbReference>
<proteinExistence type="inferred from homology"/>
<organism evidence="5 6">
    <name type="scientific">Meira miltonrushii</name>
    <dbReference type="NCBI Taxonomy" id="1280837"/>
    <lineage>
        <taxon>Eukaryota</taxon>
        <taxon>Fungi</taxon>
        <taxon>Dikarya</taxon>
        <taxon>Basidiomycota</taxon>
        <taxon>Ustilaginomycotina</taxon>
        <taxon>Exobasidiomycetes</taxon>
        <taxon>Exobasidiales</taxon>
        <taxon>Brachybasidiaceae</taxon>
        <taxon>Meira</taxon>
    </lineage>
</organism>
<dbReference type="RefSeq" id="XP_025357992.1">
    <property type="nucleotide sequence ID" value="XM_025496369.1"/>
</dbReference>
<keyword evidence="6" id="KW-1185">Reference proteome</keyword>
<evidence type="ECO:0000313" key="6">
    <source>
        <dbReference type="Proteomes" id="UP000245771"/>
    </source>
</evidence>
<evidence type="ECO:0000256" key="2">
    <source>
        <dbReference type="ARBA" id="ARBA00005592"/>
    </source>
</evidence>
<dbReference type="OrthoDB" id="623670at2759"/>
<feature type="non-terminal residue" evidence="5">
    <location>
        <position position="1"/>
    </location>
</feature>
<dbReference type="STRING" id="1280837.A0A316VJL4"/>
<dbReference type="InParanoid" id="A0A316VJL4"/>
<name>A0A316VJL4_9BASI</name>
<dbReference type="InterPro" id="IPR051477">
    <property type="entry name" value="Expansin_CellWall"/>
</dbReference>
<protein>
    <submittedName>
        <fullName evidence="5">Barwin-like endoglucanase</fullName>
    </submittedName>
</protein>
<reference evidence="5 6" key="1">
    <citation type="journal article" date="2018" name="Mol. Biol. Evol.">
        <title>Broad Genomic Sampling Reveals a Smut Pathogenic Ancestry of the Fungal Clade Ustilaginomycotina.</title>
        <authorList>
            <person name="Kijpornyongpan T."/>
            <person name="Mondo S.J."/>
            <person name="Barry K."/>
            <person name="Sandor L."/>
            <person name="Lee J."/>
            <person name="Lipzen A."/>
            <person name="Pangilinan J."/>
            <person name="LaButti K."/>
            <person name="Hainaut M."/>
            <person name="Henrissat B."/>
            <person name="Grigoriev I.V."/>
            <person name="Spatafora J.W."/>
            <person name="Aime M.C."/>
        </authorList>
    </citation>
    <scope>NUCLEOTIDE SEQUENCE [LARGE SCALE GENOMIC DNA]</scope>
    <source>
        <strain evidence="5 6">MCA 3882</strain>
    </source>
</reference>
<dbReference type="Proteomes" id="UP000245771">
    <property type="component" value="Unassembled WGS sequence"/>
</dbReference>
<keyword evidence="3" id="KW-0964">Secreted</keyword>
<dbReference type="EMBL" id="KZ819602">
    <property type="protein sequence ID" value="PWN37690.1"/>
    <property type="molecule type" value="Genomic_DNA"/>
</dbReference>
<dbReference type="Gene3D" id="2.40.40.10">
    <property type="entry name" value="RlpA-like domain"/>
    <property type="match status" value="1"/>
</dbReference>
<dbReference type="GO" id="GO:0005576">
    <property type="term" value="C:extracellular region"/>
    <property type="evidence" value="ECO:0007669"/>
    <property type="project" value="UniProtKB-SubCell"/>
</dbReference>
<comment type="similarity">
    <text evidence="2">Belongs to the kiwellin family.</text>
</comment>
<sequence>SGIAQLFTGKGTYFMQNGVAGACGAVHKDSDFIVALQTAEYANGAHCGKQIKIMNKANKKTATATVADECPTCVSQYSVDFSQGLFESMAALSTGEIDIEWGFVN</sequence>
<dbReference type="PANTHER" id="PTHR31836:SF28">
    <property type="entry name" value="SRCR DOMAIN-CONTAINING PROTEIN-RELATED"/>
    <property type="match status" value="1"/>
</dbReference>